<comment type="caution">
    <text evidence="2">The sequence shown here is derived from an EMBL/GenBank/DDBJ whole genome shotgun (WGS) entry which is preliminary data.</text>
</comment>
<evidence type="ECO:0000313" key="3">
    <source>
        <dbReference type="Proteomes" id="UP000237481"/>
    </source>
</evidence>
<dbReference type="CDD" id="cd04301">
    <property type="entry name" value="NAT_SF"/>
    <property type="match status" value="1"/>
</dbReference>
<dbReference type="InterPro" id="IPR052523">
    <property type="entry name" value="Trichothecene_AcTrans"/>
</dbReference>
<dbReference type="SUPFAM" id="SSF55729">
    <property type="entry name" value="Acyl-CoA N-acyltransferases (Nat)"/>
    <property type="match status" value="1"/>
</dbReference>
<dbReference type="PANTHER" id="PTHR42791">
    <property type="entry name" value="GNAT FAMILY ACETYLTRANSFERASE"/>
    <property type="match status" value="1"/>
</dbReference>
<dbReference type="Pfam" id="PF00583">
    <property type="entry name" value="Acetyltransf_1"/>
    <property type="match status" value="1"/>
</dbReference>
<feature type="domain" description="N-acetyltransferase" evidence="1">
    <location>
        <begin position="1"/>
        <end position="124"/>
    </location>
</feature>
<sequence length="144" mass="16069">MFPSGARNKTAHMKRSNKCHALKDSRSNMLLSQNTQKKRFASHNPCVYLHILAARPDYQRRGYGKALTAWGIDVARKKHMPVCVQAGPRGYILFSGLGFADLGPVLLPADKGGDELVLKALMLESSRAQRRCSLVDSLLRYISR</sequence>
<dbReference type="GO" id="GO:0016747">
    <property type="term" value="F:acyltransferase activity, transferring groups other than amino-acyl groups"/>
    <property type="evidence" value="ECO:0007669"/>
    <property type="project" value="InterPro"/>
</dbReference>
<gene>
    <name evidence="2" type="ORF">TPAR_04727</name>
</gene>
<dbReference type="PROSITE" id="PS51186">
    <property type="entry name" value="GNAT"/>
    <property type="match status" value="1"/>
</dbReference>
<evidence type="ECO:0000313" key="2">
    <source>
        <dbReference type="EMBL" id="POR35072.1"/>
    </source>
</evidence>
<protein>
    <recommendedName>
        <fullName evidence="1">N-acetyltransferase domain-containing protein</fullName>
    </recommendedName>
</protein>
<dbReference type="Proteomes" id="UP000237481">
    <property type="component" value="Unassembled WGS sequence"/>
</dbReference>
<accession>A0A2S4KY19</accession>
<keyword evidence="3" id="KW-1185">Reference proteome</keyword>
<dbReference type="EMBL" id="PKSG01000470">
    <property type="protein sequence ID" value="POR35072.1"/>
    <property type="molecule type" value="Genomic_DNA"/>
</dbReference>
<proteinExistence type="predicted"/>
<organism evidence="2 3">
    <name type="scientific">Tolypocladium paradoxum</name>
    <dbReference type="NCBI Taxonomy" id="94208"/>
    <lineage>
        <taxon>Eukaryota</taxon>
        <taxon>Fungi</taxon>
        <taxon>Dikarya</taxon>
        <taxon>Ascomycota</taxon>
        <taxon>Pezizomycotina</taxon>
        <taxon>Sordariomycetes</taxon>
        <taxon>Hypocreomycetidae</taxon>
        <taxon>Hypocreales</taxon>
        <taxon>Ophiocordycipitaceae</taxon>
        <taxon>Tolypocladium</taxon>
    </lineage>
</organism>
<dbReference type="InterPro" id="IPR016181">
    <property type="entry name" value="Acyl_CoA_acyltransferase"/>
</dbReference>
<dbReference type="Gene3D" id="3.40.630.30">
    <property type="match status" value="1"/>
</dbReference>
<evidence type="ECO:0000259" key="1">
    <source>
        <dbReference type="PROSITE" id="PS51186"/>
    </source>
</evidence>
<dbReference type="OrthoDB" id="4738875at2759"/>
<dbReference type="AlphaFoldDB" id="A0A2S4KY19"/>
<dbReference type="STRING" id="94208.A0A2S4KY19"/>
<reference evidence="2 3" key="1">
    <citation type="submission" date="2018-01" db="EMBL/GenBank/DDBJ databases">
        <title>Harnessing the power of phylogenomics to disentangle the directionality and signatures of interkingdom host jumping in the parasitic fungal genus Tolypocladium.</title>
        <authorList>
            <person name="Quandt C.A."/>
            <person name="Patterson W."/>
            <person name="Spatafora J.W."/>
        </authorList>
    </citation>
    <scope>NUCLEOTIDE SEQUENCE [LARGE SCALE GENOMIC DNA]</scope>
    <source>
        <strain evidence="2 3">NRBC 100945</strain>
    </source>
</reference>
<dbReference type="PANTHER" id="PTHR42791:SF2">
    <property type="entry name" value="N-ACETYLTRANSFERASE DOMAIN-CONTAINING PROTEIN"/>
    <property type="match status" value="1"/>
</dbReference>
<name>A0A2S4KY19_9HYPO</name>
<dbReference type="InterPro" id="IPR000182">
    <property type="entry name" value="GNAT_dom"/>
</dbReference>